<dbReference type="InterPro" id="IPR012292">
    <property type="entry name" value="Globin/Proto"/>
</dbReference>
<accession>A0A0B1TJG7</accession>
<reference evidence="3 4" key="1">
    <citation type="submission" date="2014-03" db="EMBL/GenBank/DDBJ databases">
        <title>Draft genome of the hookworm Oesophagostomum dentatum.</title>
        <authorList>
            <person name="Mitreva M."/>
        </authorList>
    </citation>
    <scope>NUCLEOTIDE SEQUENCE [LARGE SCALE GENOMIC DNA]</scope>
    <source>
        <strain evidence="3 4">OD-Hann</strain>
    </source>
</reference>
<keyword evidence="1" id="KW-0349">Heme</keyword>
<gene>
    <name evidence="3" type="ORF">OESDEN_02364</name>
</gene>
<dbReference type="AlphaFoldDB" id="A0A0B1TJG7"/>
<evidence type="ECO:0000256" key="1">
    <source>
        <dbReference type="RuleBase" id="RU000356"/>
    </source>
</evidence>
<sequence length="69" mass="7929">MLTPSEVRQQTRSSLKLCAVGTGPTDTQNGKDFYKYMFSTYPDLRVYFKGAENFSAEDVQKSERLVRKL</sequence>
<organism evidence="3 4">
    <name type="scientific">Oesophagostomum dentatum</name>
    <name type="common">Nodular worm</name>
    <dbReference type="NCBI Taxonomy" id="61180"/>
    <lineage>
        <taxon>Eukaryota</taxon>
        <taxon>Metazoa</taxon>
        <taxon>Ecdysozoa</taxon>
        <taxon>Nematoda</taxon>
        <taxon>Chromadorea</taxon>
        <taxon>Rhabditida</taxon>
        <taxon>Rhabditina</taxon>
        <taxon>Rhabditomorpha</taxon>
        <taxon>Strongyloidea</taxon>
        <taxon>Strongylidae</taxon>
        <taxon>Oesophagostomum</taxon>
    </lineage>
</organism>
<evidence type="ECO:0000313" key="3">
    <source>
        <dbReference type="EMBL" id="KHJ97658.1"/>
    </source>
</evidence>
<dbReference type="EMBL" id="KN549418">
    <property type="protein sequence ID" value="KHJ97658.1"/>
    <property type="molecule type" value="Genomic_DNA"/>
</dbReference>
<keyword evidence="1" id="KW-0479">Metal-binding</keyword>
<name>A0A0B1TJG7_OESDE</name>
<evidence type="ECO:0000313" key="4">
    <source>
        <dbReference type="Proteomes" id="UP000053660"/>
    </source>
</evidence>
<dbReference type="SUPFAM" id="SSF46458">
    <property type="entry name" value="Globin-like"/>
    <property type="match status" value="1"/>
</dbReference>
<protein>
    <recommendedName>
        <fullName evidence="2">Globin domain-containing protein</fullName>
    </recommendedName>
</protein>
<dbReference type="PROSITE" id="PS01033">
    <property type="entry name" value="GLOBIN"/>
    <property type="match status" value="1"/>
</dbReference>
<evidence type="ECO:0000259" key="2">
    <source>
        <dbReference type="PROSITE" id="PS01033"/>
    </source>
</evidence>
<keyword evidence="1" id="KW-0408">Iron</keyword>
<dbReference type="Pfam" id="PF00042">
    <property type="entry name" value="Globin"/>
    <property type="match status" value="1"/>
</dbReference>
<feature type="domain" description="Globin" evidence="2">
    <location>
        <begin position="1"/>
        <end position="69"/>
    </location>
</feature>
<dbReference type="GO" id="GO:0019825">
    <property type="term" value="F:oxygen binding"/>
    <property type="evidence" value="ECO:0007669"/>
    <property type="project" value="InterPro"/>
</dbReference>
<comment type="similarity">
    <text evidence="1">Belongs to the globin family.</text>
</comment>
<dbReference type="InterPro" id="IPR000971">
    <property type="entry name" value="Globin"/>
</dbReference>
<keyword evidence="4" id="KW-1185">Reference proteome</keyword>
<proteinExistence type="inferred from homology"/>
<dbReference type="Proteomes" id="UP000053660">
    <property type="component" value="Unassembled WGS sequence"/>
</dbReference>
<dbReference type="GO" id="GO:0005344">
    <property type="term" value="F:oxygen carrier activity"/>
    <property type="evidence" value="ECO:0007669"/>
    <property type="project" value="UniProtKB-KW"/>
</dbReference>
<dbReference type="GO" id="GO:0020037">
    <property type="term" value="F:heme binding"/>
    <property type="evidence" value="ECO:0007669"/>
    <property type="project" value="InterPro"/>
</dbReference>
<keyword evidence="1" id="KW-0813">Transport</keyword>
<dbReference type="OrthoDB" id="5820458at2759"/>
<keyword evidence="1" id="KW-0561">Oxygen transport</keyword>
<dbReference type="InterPro" id="IPR009050">
    <property type="entry name" value="Globin-like_sf"/>
</dbReference>
<dbReference type="Gene3D" id="1.10.490.10">
    <property type="entry name" value="Globins"/>
    <property type="match status" value="1"/>
</dbReference>